<sequence length="272" mass="29423">MDVTSLIFVALAVAWAVYLVPKALQHTDDASVSHSVERFSSALRVLARREEAAAPEAAPAAPATPTRRPSAAQIRARREAARRAAQRRRRVLGTLLVLNLLVALPAVLGLIGWVWQAAPATLLVAWLVACRLMVRSEQAARAEVWAPTRVRMPRRVEESPVTASPADQDSDVPAETLVERNDQGFDEVGSEADTTTIAAVKEDLWSPVPITLPTYVTKEPAARRTVRTIDLSSPGVTTSGRTEEDAAIAREADEAERASKLSALARSIRKSS</sequence>
<keyword evidence="2" id="KW-1133">Transmembrane helix</keyword>
<feature type="compositionally biased region" description="Low complexity" evidence="1">
    <location>
        <begin position="54"/>
        <end position="74"/>
    </location>
</feature>
<feature type="transmembrane region" description="Helical" evidence="2">
    <location>
        <begin position="6"/>
        <end position="24"/>
    </location>
</feature>
<feature type="transmembrane region" description="Helical" evidence="2">
    <location>
        <begin position="117"/>
        <end position="134"/>
    </location>
</feature>
<feature type="region of interest" description="Disordered" evidence="1">
    <location>
        <begin position="53"/>
        <end position="79"/>
    </location>
</feature>
<organism evidence="3 4">
    <name type="scientific">Nocardioides jiangxiensis</name>
    <dbReference type="NCBI Taxonomy" id="3064524"/>
    <lineage>
        <taxon>Bacteria</taxon>
        <taxon>Bacillati</taxon>
        <taxon>Actinomycetota</taxon>
        <taxon>Actinomycetes</taxon>
        <taxon>Propionibacteriales</taxon>
        <taxon>Nocardioidaceae</taxon>
        <taxon>Nocardioides</taxon>
    </lineage>
</organism>
<reference evidence="3 4" key="1">
    <citation type="submission" date="2023-07" db="EMBL/GenBank/DDBJ databases">
        <title>Nocardioides sp. nov WY-20 isolated from soil.</title>
        <authorList>
            <person name="Liu B."/>
            <person name="Wan Y."/>
        </authorList>
    </citation>
    <scope>NUCLEOTIDE SEQUENCE [LARGE SCALE GENOMIC DNA]</scope>
    <source>
        <strain evidence="3 4">WY-20</strain>
    </source>
</reference>
<keyword evidence="4" id="KW-1185">Reference proteome</keyword>
<feature type="transmembrane region" description="Helical" evidence="2">
    <location>
        <begin position="91"/>
        <end position="111"/>
    </location>
</feature>
<accession>A0ABT9B0C0</accession>
<name>A0ABT9B0C0_9ACTN</name>
<dbReference type="EMBL" id="JAUQTA010000001">
    <property type="protein sequence ID" value="MDO7867688.1"/>
    <property type="molecule type" value="Genomic_DNA"/>
</dbReference>
<comment type="caution">
    <text evidence="3">The sequence shown here is derived from an EMBL/GenBank/DDBJ whole genome shotgun (WGS) entry which is preliminary data.</text>
</comment>
<dbReference type="RefSeq" id="WP_305027075.1">
    <property type="nucleotide sequence ID" value="NZ_JAUQTA010000001.1"/>
</dbReference>
<evidence type="ECO:0000256" key="2">
    <source>
        <dbReference type="SAM" id="Phobius"/>
    </source>
</evidence>
<gene>
    <name evidence="3" type="ORF">Q5722_04815</name>
</gene>
<keyword evidence="2" id="KW-0472">Membrane</keyword>
<dbReference type="Proteomes" id="UP001233314">
    <property type="component" value="Unassembled WGS sequence"/>
</dbReference>
<keyword evidence="2" id="KW-0812">Transmembrane</keyword>
<proteinExistence type="predicted"/>
<evidence type="ECO:0000313" key="4">
    <source>
        <dbReference type="Proteomes" id="UP001233314"/>
    </source>
</evidence>
<evidence type="ECO:0000256" key="1">
    <source>
        <dbReference type="SAM" id="MobiDB-lite"/>
    </source>
</evidence>
<protein>
    <submittedName>
        <fullName evidence="3">Uncharacterized protein</fullName>
    </submittedName>
</protein>
<evidence type="ECO:0000313" key="3">
    <source>
        <dbReference type="EMBL" id="MDO7867688.1"/>
    </source>
</evidence>
<feature type="region of interest" description="Disordered" evidence="1">
    <location>
        <begin position="251"/>
        <end position="272"/>
    </location>
</feature>